<comment type="caution">
    <text evidence="7">The sequence shown here is derived from an EMBL/GenBank/DDBJ whole genome shotgun (WGS) entry which is preliminary data.</text>
</comment>
<evidence type="ECO:0000259" key="6">
    <source>
        <dbReference type="Pfam" id="PF00884"/>
    </source>
</evidence>
<dbReference type="Proteomes" id="UP000321577">
    <property type="component" value="Unassembled WGS sequence"/>
</dbReference>
<keyword evidence="4" id="KW-0106">Calcium</keyword>
<dbReference type="Pfam" id="PF00884">
    <property type="entry name" value="Sulfatase"/>
    <property type="match status" value="1"/>
</dbReference>
<dbReference type="Gene3D" id="3.30.1120.10">
    <property type="match status" value="1"/>
</dbReference>
<keyword evidence="5" id="KW-0732">Signal</keyword>
<evidence type="ECO:0000256" key="1">
    <source>
        <dbReference type="ARBA" id="ARBA00008779"/>
    </source>
</evidence>
<dbReference type="PROSITE" id="PS00523">
    <property type="entry name" value="SULFATASE_1"/>
    <property type="match status" value="1"/>
</dbReference>
<keyword evidence="8" id="KW-1185">Reference proteome</keyword>
<dbReference type="InterPro" id="IPR000917">
    <property type="entry name" value="Sulfatase_N"/>
</dbReference>
<dbReference type="PANTHER" id="PTHR42693:SF53">
    <property type="entry name" value="ENDO-4-O-SULFATASE"/>
    <property type="match status" value="1"/>
</dbReference>
<dbReference type="AlphaFoldDB" id="A0A512MG37"/>
<reference evidence="7 8" key="1">
    <citation type="submission" date="2019-07" db="EMBL/GenBank/DDBJ databases">
        <title>Whole genome shotgun sequence of Brevifollis gellanilyticus NBRC 108608.</title>
        <authorList>
            <person name="Hosoyama A."/>
            <person name="Uohara A."/>
            <person name="Ohji S."/>
            <person name="Ichikawa N."/>
        </authorList>
    </citation>
    <scope>NUCLEOTIDE SEQUENCE [LARGE SCALE GENOMIC DNA]</scope>
    <source>
        <strain evidence="7 8">NBRC 108608</strain>
    </source>
</reference>
<keyword evidence="2" id="KW-0479">Metal-binding</keyword>
<comment type="similarity">
    <text evidence="1">Belongs to the sulfatase family.</text>
</comment>
<proteinExistence type="inferred from homology"/>
<gene>
    <name evidence="7" type="ORF">BGE01nite_46120</name>
</gene>
<dbReference type="OrthoDB" id="9803751at2"/>
<evidence type="ECO:0000313" key="8">
    <source>
        <dbReference type="Proteomes" id="UP000321577"/>
    </source>
</evidence>
<evidence type="ECO:0000256" key="4">
    <source>
        <dbReference type="ARBA" id="ARBA00022837"/>
    </source>
</evidence>
<evidence type="ECO:0000313" key="7">
    <source>
        <dbReference type="EMBL" id="GEP45321.1"/>
    </source>
</evidence>
<dbReference type="InterPro" id="IPR024607">
    <property type="entry name" value="Sulfatase_CS"/>
</dbReference>
<dbReference type="PROSITE" id="PS00149">
    <property type="entry name" value="SULFATASE_2"/>
    <property type="match status" value="1"/>
</dbReference>
<feature type="signal peptide" evidence="5">
    <location>
        <begin position="1"/>
        <end position="32"/>
    </location>
</feature>
<protein>
    <submittedName>
        <fullName evidence="7">N-acetylgalactosamine-6-sulfatase</fullName>
    </submittedName>
</protein>
<dbReference type="InterPro" id="IPR017850">
    <property type="entry name" value="Alkaline_phosphatase_core_sf"/>
</dbReference>
<accession>A0A512MG37</accession>
<dbReference type="SUPFAM" id="SSF53649">
    <property type="entry name" value="Alkaline phosphatase-like"/>
    <property type="match status" value="1"/>
</dbReference>
<dbReference type="PANTHER" id="PTHR42693">
    <property type="entry name" value="ARYLSULFATASE FAMILY MEMBER"/>
    <property type="match status" value="1"/>
</dbReference>
<feature type="domain" description="Sulfatase N-terminal" evidence="6">
    <location>
        <begin position="35"/>
        <end position="347"/>
    </location>
</feature>
<evidence type="ECO:0000256" key="2">
    <source>
        <dbReference type="ARBA" id="ARBA00022723"/>
    </source>
</evidence>
<dbReference type="Gene3D" id="3.40.720.10">
    <property type="entry name" value="Alkaline Phosphatase, subunit A"/>
    <property type="match status" value="1"/>
</dbReference>
<dbReference type="GO" id="GO:0004065">
    <property type="term" value="F:arylsulfatase activity"/>
    <property type="evidence" value="ECO:0007669"/>
    <property type="project" value="TreeGrafter"/>
</dbReference>
<sequence>MIRPSVTFPRAAAMKRLLTTLLSLSLCSLSHAAPPNVVFILADDLGWGDLSCHGNGYIKTPNIDSLAAQGTDFQGFNTASPVCSPSRAGFMTGKFPARFGIKGAIGAISKNIEWNMVDWLDVKAATLPRLMQSAGYVTGHVGKWHLQSGQAKDGPLPAAYGVMEAALFAGTAHPEIEKTITDHEIWAAATDFLQRNREKPFYLNVWMHETHLAHHPSEESLKAYAHLDERQRIYAAVATDADRGVGIILAKLKELGLEENTLVVFSSDNGPENTHPTNKKMGSGYGGYYSIGETGGHKGRKRSLHEGGTNTAFIVRWPGQVPAGRVDKTTRLSATDLLPTVCAATGVKLPEGYEGDGEDMLTAFKGTEVKRTKPIFWDWTGTDRPPTNWARWAIHDGDFKLLKDDAKRVELYDLTKDAGEEKNLASEKPEIVQQLTTRLDAWKATLPASLPAECLSKMRQNKRAMKSSKGDKEE</sequence>
<dbReference type="GO" id="GO:0046872">
    <property type="term" value="F:metal ion binding"/>
    <property type="evidence" value="ECO:0007669"/>
    <property type="project" value="UniProtKB-KW"/>
</dbReference>
<dbReference type="EMBL" id="BKAG01000046">
    <property type="protein sequence ID" value="GEP45321.1"/>
    <property type="molecule type" value="Genomic_DNA"/>
</dbReference>
<feature type="chain" id="PRO_5021945629" evidence="5">
    <location>
        <begin position="33"/>
        <end position="474"/>
    </location>
</feature>
<keyword evidence="3" id="KW-0378">Hydrolase</keyword>
<organism evidence="7 8">
    <name type="scientific">Brevifollis gellanilyticus</name>
    <dbReference type="NCBI Taxonomy" id="748831"/>
    <lineage>
        <taxon>Bacteria</taxon>
        <taxon>Pseudomonadati</taxon>
        <taxon>Verrucomicrobiota</taxon>
        <taxon>Verrucomicrobiia</taxon>
        <taxon>Verrucomicrobiales</taxon>
        <taxon>Verrucomicrobiaceae</taxon>
    </lineage>
</organism>
<evidence type="ECO:0000256" key="5">
    <source>
        <dbReference type="SAM" id="SignalP"/>
    </source>
</evidence>
<dbReference type="InterPro" id="IPR050738">
    <property type="entry name" value="Sulfatase"/>
</dbReference>
<evidence type="ECO:0000256" key="3">
    <source>
        <dbReference type="ARBA" id="ARBA00022801"/>
    </source>
</evidence>
<name>A0A512MG37_9BACT</name>